<name>A0A2S7ADT0_9XANT</name>
<accession>A0A2S7ADT0</accession>
<dbReference type="AlphaFoldDB" id="A0A2S7ADT0"/>
<proteinExistence type="predicted"/>
<sequence length="75" mass="8084">MKDYFRATASTSRLSLDKAMSGVARQGQDRPFVAEAFQHLGLYLMATMSNDELSMGKQLALKAVSQSGGLPFALA</sequence>
<protein>
    <submittedName>
        <fullName evidence="1">Uncharacterized protein</fullName>
    </submittedName>
</protein>
<reference evidence="1 2" key="1">
    <citation type="submission" date="2016-08" db="EMBL/GenBank/DDBJ databases">
        <title>Evolution of the type three secretion system and type three effector repertoires in Xanthomonas.</title>
        <authorList>
            <person name="Merda D."/>
            <person name="Briand M."/>
            <person name="Bosis E."/>
            <person name="Rousseau C."/>
            <person name="Portier P."/>
            <person name="Jacques M.-A."/>
            <person name="Fischer-Le Saux M."/>
        </authorList>
    </citation>
    <scope>NUCLEOTIDE SEQUENCE [LARGE SCALE GENOMIC DNA]</scope>
    <source>
        <strain evidence="1 2">CFBP 7645</strain>
    </source>
</reference>
<organism evidence="1 2">
    <name type="scientific">Xanthomonas arboricola</name>
    <dbReference type="NCBI Taxonomy" id="56448"/>
    <lineage>
        <taxon>Bacteria</taxon>
        <taxon>Pseudomonadati</taxon>
        <taxon>Pseudomonadota</taxon>
        <taxon>Gammaproteobacteria</taxon>
        <taxon>Lysobacterales</taxon>
        <taxon>Lysobacteraceae</taxon>
        <taxon>Xanthomonas</taxon>
    </lineage>
</organism>
<comment type="caution">
    <text evidence="1">The sequence shown here is derived from an EMBL/GenBank/DDBJ whole genome shotgun (WGS) entry which is preliminary data.</text>
</comment>
<evidence type="ECO:0000313" key="2">
    <source>
        <dbReference type="Proteomes" id="UP000239204"/>
    </source>
</evidence>
<dbReference type="Proteomes" id="UP000239204">
    <property type="component" value="Unassembled WGS sequence"/>
</dbReference>
<evidence type="ECO:0000313" key="1">
    <source>
        <dbReference type="EMBL" id="PPU07900.1"/>
    </source>
</evidence>
<dbReference type="EMBL" id="MIGY01000002">
    <property type="protein sequence ID" value="PPU07900.1"/>
    <property type="molecule type" value="Genomic_DNA"/>
</dbReference>
<gene>
    <name evidence="1" type="ORF">XarjCFBP7645_09955</name>
</gene>